<evidence type="ECO:0000256" key="1">
    <source>
        <dbReference type="ARBA" id="ARBA00023015"/>
    </source>
</evidence>
<dbReference type="InterPro" id="IPR036390">
    <property type="entry name" value="WH_DNA-bd_sf"/>
</dbReference>
<dbReference type="SUPFAM" id="SSF46785">
    <property type="entry name" value="Winged helix' DNA-binding domain"/>
    <property type="match status" value="1"/>
</dbReference>
<dbReference type="InterPro" id="IPR051081">
    <property type="entry name" value="HTH_MetalResp_TranReg"/>
</dbReference>
<dbReference type="InterPro" id="IPR036388">
    <property type="entry name" value="WH-like_DNA-bd_sf"/>
</dbReference>
<keyword evidence="2" id="KW-0238">DNA-binding</keyword>
<dbReference type="RefSeq" id="WP_113697124.1">
    <property type="nucleotide sequence ID" value="NZ_CP015163.1"/>
</dbReference>
<sequence>MPSPPEPEQVDDPARLKALTHPRRLRILTELRRGPATATMLARALGENSGATSYHLRQLAEHGYVEAAGDHAGTARGRERWWRLRPHDLRFPPRSAQSPAMRAQFDEFGRQKFQADLDLFAAFQAQREAMGDWGDVLPFSRGTLHLTREEAVRFFEDYLELFRRYWRTGDDVPPDARALAVRFIAFPIPETEAPVD</sequence>
<evidence type="ECO:0000256" key="3">
    <source>
        <dbReference type="ARBA" id="ARBA00023163"/>
    </source>
</evidence>
<name>A0A344LJ27_9PSEU</name>
<dbReference type="PANTHER" id="PTHR33154">
    <property type="entry name" value="TRANSCRIPTIONAL REGULATOR, ARSR FAMILY"/>
    <property type="match status" value="1"/>
</dbReference>
<dbReference type="GO" id="GO:0003677">
    <property type="term" value="F:DNA binding"/>
    <property type="evidence" value="ECO:0007669"/>
    <property type="project" value="UniProtKB-KW"/>
</dbReference>
<dbReference type="InterPro" id="IPR011991">
    <property type="entry name" value="ArsR-like_HTH"/>
</dbReference>
<evidence type="ECO:0000313" key="5">
    <source>
        <dbReference type="EMBL" id="AXB48051.1"/>
    </source>
</evidence>
<dbReference type="Gene3D" id="1.10.10.10">
    <property type="entry name" value="Winged helix-like DNA-binding domain superfamily/Winged helix DNA-binding domain"/>
    <property type="match status" value="1"/>
</dbReference>
<proteinExistence type="predicted"/>
<dbReference type="PANTHER" id="PTHR33154:SF15">
    <property type="entry name" value="REGULATORY PROTEIN ARSR"/>
    <property type="match status" value="1"/>
</dbReference>
<keyword evidence="1" id="KW-0805">Transcription regulation</keyword>
<gene>
    <name evidence="5" type="ORF">A4R43_41100</name>
</gene>
<dbReference type="OrthoDB" id="7945987at2"/>
<dbReference type="Pfam" id="PF12840">
    <property type="entry name" value="HTH_20"/>
    <property type="match status" value="1"/>
</dbReference>
<accession>A0A344LJ27</accession>
<organism evidence="5 6">
    <name type="scientific">Amycolatopsis albispora</name>
    <dbReference type="NCBI Taxonomy" id="1804986"/>
    <lineage>
        <taxon>Bacteria</taxon>
        <taxon>Bacillati</taxon>
        <taxon>Actinomycetota</taxon>
        <taxon>Actinomycetes</taxon>
        <taxon>Pseudonocardiales</taxon>
        <taxon>Pseudonocardiaceae</taxon>
        <taxon>Amycolatopsis</taxon>
    </lineage>
</organism>
<keyword evidence="6" id="KW-1185">Reference proteome</keyword>
<evidence type="ECO:0000259" key="4">
    <source>
        <dbReference type="SMART" id="SM00418"/>
    </source>
</evidence>
<evidence type="ECO:0000256" key="2">
    <source>
        <dbReference type="ARBA" id="ARBA00023125"/>
    </source>
</evidence>
<dbReference type="KEGG" id="aab:A4R43_41100"/>
<reference evidence="5 6" key="1">
    <citation type="submission" date="2016-04" db="EMBL/GenBank/DDBJ databases">
        <title>Complete genome sequence and analysis of deep-sea sediment isolate, Amycolatopsis sp. WP1.</title>
        <authorList>
            <person name="Wang H."/>
            <person name="Chen S."/>
            <person name="Wu Q."/>
        </authorList>
    </citation>
    <scope>NUCLEOTIDE SEQUENCE [LARGE SCALE GENOMIC DNA]</scope>
    <source>
        <strain evidence="5 6">WP1</strain>
    </source>
</reference>
<dbReference type="SMART" id="SM00418">
    <property type="entry name" value="HTH_ARSR"/>
    <property type="match status" value="1"/>
</dbReference>
<dbReference type="EMBL" id="CP015163">
    <property type="protein sequence ID" value="AXB48051.1"/>
    <property type="molecule type" value="Genomic_DNA"/>
</dbReference>
<dbReference type="AlphaFoldDB" id="A0A344LJ27"/>
<dbReference type="GO" id="GO:0003700">
    <property type="term" value="F:DNA-binding transcription factor activity"/>
    <property type="evidence" value="ECO:0007669"/>
    <property type="project" value="InterPro"/>
</dbReference>
<dbReference type="Proteomes" id="UP000250434">
    <property type="component" value="Chromosome"/>
</dbReference>
<protein>
    <recommendedName>
        <fullName evidence="4">HTH arsR-type domain-containing protein</fullName>
    </recommendedName>
</protein>
<dbReference type="InterPro" id="IPR001845">
    <property type="entry name" value="HTH_ArsR_DNA-bd_dom"/>
</dbReference>
<keyword evidence="3" id="KW-0804">Transcription</keyword>
<evidence type="ECO:0000313" key="6">
    <source>
        <dbReference type="Proteomes" id="UP000250434"/>
    </source>
</evidence>
<feature type="domain" description="HTH arsR-type" evidence="4">
    <location>
        <begin position="14"/>
        <end position="107"/>
    </location>
</feature>
<dbReference type="CDD" id="cd00090">
    <property type="entry name" value="HTH_ARSR"/>
    <property type="match status" value="1"/>
</dbReference>